<evidence type="ECO:0000313" key="2">
    <source>
        <dbReference type="Proteomes" id="UP000730618"/>
    </source>
</evidence>
<protein>
    <recommendedName>
        <fullName evidence="3">DUF2642 domain-containing protein</fullName>
    </recommendedName>
</protein>
<dbReference type="RefSeq" id="WP_218101120.1">
    <property type="nucleotide sequence ID" value="NZ_CAJVCE010000015.1"/>
</dbReference>
<gene>
    <name evidence="1" type="ORF">PAECIP111802_04857</name>
</gene>
<evidence type="ECO:0008006" key="3">
    <source>
        <dbReference type="Google" id="ProtNLM"/>
    </source>
</evidence>
<name>A0ABM8VN93_9BACL</name>
<proteinExistence type="predicted"/>
<sequence length="77" mass="9180">MISDEQLDQYRLNGTLLRVVRDADRTNDVRGYVVAWDDKTVLVRKRTRNVVKLDRGYIYQPYEEPRAQLWPEGEDKP</sequence>
<comment type="caution">
    <text evidence="1">The sequence shown here is derived from an EMBL/GenBank/DDBJ whole genome shotgun (WGS) entry which is preliminary data.</text>
</comment>
<reference evidence="1 2" key="1">
    <citation type="submission" date="2021-06" db="EMBL/GenBank/DDBJ databases">
        <authorList>
            <person name="Criscuolo A."/>
        </authorList>
    </citation>
    <scope>NUCLEOTIDE SEQUENCE [LARGE SCALE GENOMIC DNA]</scope>
    <source>
        <strain evidence="2">CIP 111802</strain>
    </source>
</reference>
<dbReference type="EMBL" id="CAJVCE010000015">
    <property type="protein sequence ID" value="CAG7650989.1"/>
    <property type="molecule type" value="Genomic_DNA"/>
</dbReference>
<organism evidence="1 2">
    <name type="scientific">Paenibacillus allorhizosphaerae</name>
    <dbReference type="NCBI Taxonomy" id="2849866"/>
    <lineage>
        <taxon>Bacteria</taxon>
        <taxon>Bacillati</taxon>
        <taxon>Bacillota</taxon>
        <taxon>Bacilli</taxon>
        <taxon>Bacillales</taxon>
        <taxon>Paenibacillaceae</taxon>
        <taxon>Paenibacillus</taxon>
    </lineage>
</organism>
<accession>A0ABM8VN93</accession>
<evidence type="ECO:0000313" key="1">
    <source>
        <dbReference type="EMBL" id="CAG7650989.1"/>
    </source>
</evidence>
<keyword evidence="2" id="KW-1185">Reference proteome</keyword>
<dbReference type="Proteomes" id="UP000730618">
    <property type="component" value="Unassembled WGS sequence"/>
</dbReference>